<keyword evidence="1" id="KW-0067">ATP-binding</keyword>
<dbReference type="SUPFAM" id="SSF55874">
    <property type="entry name" value="ATPase domain of HSP90 chaperone/DNA topoisomerase II/histidine kinase"/>
    <property type="match status" value="1"/>
</dbReference>
<sequence>MEQVQLVPAKRFFVEMLTRDIELVDAILDLIDNSLDGAMRLLKGNNTGESPYKGFKVDISFSAEHFNITDNCGGIPRDVAIKSAFRMGRHDNDRDKDLPTVGVYGIGMKRAIFKMGEESTVACKTDEGSYKVEITSEWMKDDTNWYLPLNDTDDSDRSNGTIIDVSEIREGVSLQFGSQDFIDDLHKVISTHFSYIIAKGLEINVNGDLISPIISITKFAKDFSNKKDGIAPYIYENTIDGVNVDVAIGFYRSLSTEKEEQDEQDGKSVSERAGITIICNDRVVLHNDKSHITGWGEAGVPRYHTQFIAISGVVVFQSNNPSKLPLKTTKRGVDSSTQIYSIVKEKVREGIKTFTDFTNRWKKASKEDLSLYFRSEETQSAPSVTLSGKVKSDEWKNVRRDGGRVFKPSLPVPKETDPVERVIFIKKKSEIIAVSEYIFEEIRPTSQVGEYCFDQILKKV</sequence>
<dbReference type="RefSeq" id="WP_258882615.1">
    <property type="nucleotide sequence ID" value="NZ_CP090065.1"/>
</dbReference>
<dbReference type="Proteomes" id="UP001059272">
    <property type="component" value="Chromosome"/>
</dbReference>
<evidence type="ECO:0000313" key="1">
    <source>
        <dbReference type="EMBL" id="UVO06972.1"/>
    </source>
</evidence>
<protein>
    <submittedName>
        <fullName evidence="1">ATP-binding protein</fullName>
    </submittedName>
</protein>
<reference evidence="1" key="1">
    <citation type="submission" date="2021-12" db="EMBL/GenBank/DDBJ databases">
        <title>Genome sequence of novel Pectobacterium sp. causing blackleg.</title>
        <authorList>
            <person name="Wang J."/>
        </authorList>
    </citation>
    <scope>NUCLEOTIDE SEQUENCE</scope>
    <source>
        <strain evidence="1">BY21311</strain>
    </source>
</reference>
<dbReference type="EMBL" id="CP090065">
    <property type="protein sequence ID" value="UVO06972.1"/>
    <property type="molecule type" value="Genomic_DNA"/>
</dbReference>
<gene>
    <name evidence="1" type="ORF">LW347_13750</name>
</gene>
<evidence type="ECO:0000313" key="2">
    <source>
        <dbReference type="Proteomes" id="UP001059272"/>
    </source>
</evidence>
<organism evidence="1 2">
    <name type="scientific">Pectobacterium polonicum</name>
    <dbReference type="NCBI Taxonomy" id="2485124"/>
    <lineage>
        <taxon>Bacteria</taxon>
        <taxon>Pseudomonadati</taxon>
        <taxon>Pseudomonadota</taxon>
        <taxon>Gammaproteobacteria</taxon>
        <taxon>Enterobacterales</taxon>
        <taxon>Pectobacteriaceae</taxon>
        <taxon>Pectobacterium</taxon>
    </lineage>
</organism>
<dbReference type="InterPro" id="IPR036890">
    <property type="entry name" value="HATPase_C_sf"/>
</dbReference>
<name>A0AAE9NP28_9GAMM</name>
<dbReference type="KEGG" id="ppoo:LW347_13750"/>
<keyword evidence="1" id="KW-0547">Nucleotide-binding</keyword>
<dbReference type="Pfam" id="PF13589">
    <property type="entry name" value="HATPase_c_3"/>
    <property type="match status" value="1"/>
</dbReference>
<dbReference type="Gene3D" id="3.30.565.10">
    <property type="entry name" value="Histidine kinase-like ATPase, C-terminal domain"/>
    <property type="match status" value="1"/>
</dbReference>
<dbReference type="GO" id="GO:0005524">
    <property type="term" value="F:ATP binding"/>
    <property type="evidence" value="ECO:0007669"/>
    <property type="project" value="UniProtKB-KW"/>
</dbReference>
<proteinExistence type="predicted"/>
<accession>A0AAE9NP28</accession>
<dbReference type="AlphaFoldDB" id="A0AAE9NP28"/>